<dbReference type="PANTHER" id="PTHR43099:SF5">
    <property type="entry name" value="HLYC_CORC FAMILY TRANSPORTER"/>
    <property type="match status" value="1"/>
</dbReference>
<feature type="transmembrane region" description="Helical" evidence="9">
    <location>
        <begin position="98"/>
        <end position="119"/>
    </location>
</feature>
<organism evidence="12 13">
    <name type="scientific">Falsarthrobacter nasiphocae</name>
    <dbReference type="NCBI Taxonomy" id="189863"/>
    <lineage>
        <taxon>Bacteria</taxon>
        <taxon>Bacillati</taxon>
        <taxon>Actinomycetota</taxon>
        <taxon>Actinomycetes</taxon>
        <taxon>Micrococcales</taxon>
        <taxon>Micrococcaceae</taxon>
        <taxon>Falsarthrobacter</taxon>
    </lineage>
</organism>
<sequence length="348" mass="37443">MSDLVGILWLIVLLAGNAFFVASEFALMSARRSQIEPLAEQGNPRAKTTLWAMEHVSLMLACAQLGITVCSLLILLVAEPAIHHLFAVPLEFVGVPVGVADVVALVVAVGIVTLLHVIVGEMIPKNVAVSIADRAVLVLAPALVAVARAIKPVIAFLNWAANGILRMLGVEPKDEVASTFTKDELANIVEESRKGGLVEDDAGVISSALEFSKLRAADVMVPLSQMRTVEARCTPNEFEAAVRETGFSRFAVEEDGELTGYLHLKDVMGISELHSDRPISDNRVRTLANISADDEVEEALAQMQKTGAHMARVLTRSRETVGVLFLEDVIEELVGEIHDATQSGARRS</sequence>
<evidence type="ECO:0000256" key="4">
    <source>
        <dbReference type="ARBA" id="ARBA00022737"/>
    </source>
</evidence>
<dbReference type="RefSeq" id="WP_309852254.1">
    <property type="nucleotide sequence ID" value="NZ_BAAAIU010000004.1"/>
</dbReference>
<keyword evidence="3 8" id="KW-0812">Transmembrane</keyword>
<dbReference type="GO" id="GO:0005886">
    <property type="term" value="C:plasma membrane"/>
    <property type="evidence" value="ECO:0007669"/>
    <property type="project" value="UniProtKB-SubCell"/>
</dbReference>
<comment type="subcellular location">
    <subcellularLocation>
        <location evidence="1">Cell membrane</location>
        <topology evidence="1">Multi-pass membrane protein</topology>
    </subcellularLocation>
</comment>
<evidence type="ECO:0000256" key="8">
    <source>
        <dbReference type="PROSITE-ProRule" id="PRU01193"/>
    </source>
</evidence>
<evidence type="ECO:0000256" key="9">
    <source>
        <dbReference type="SAM" id="Phobius"/>
    </source>
</evidence>
<keyword evidence="5 8" id="KW-1133">Transmembrane helix</keyword>
<accession>A0AAE3YIE8</accession>
<evidence type="ECO:0000256" key="2">
    <source>
        <dbReference type="ARBA" id="ARBA00022475"/>
    </source>
</evidence>
<dbReference type="Pfam" id="PF01595">
    <property type="entry name" value="CNNM"/>
    <property type="match status" value="1"/>
</dbReference>
<feature type="domain" description="CBS" evidence="10">
    <location>
        <begin position="283"/>
        <end position="340"/>
    </location>
</feature>
<feature type="domain" description="CNNM transmembrane" evidence="11">
    <location>
        <begin position="1"/>
        <end position="202"/>
    </location>
</feature>
<comment type="caution">
    <text evidence="12">The sequence shown here is derived from an EMBL/GenBank/DDBJ whole genome shotgun (WGS) entry which is preliminary data.</text>
</comment>
<keyword evidence="6 8" id="KW-0472">Membrane</keyword>
<dbReference type="EMBL" id="JAVDUI010000001">
    <property type="protein sequence ID" value="MDR6892744.1"/>
    <property type="molecule type" value="Genomic_DNA"/>
</dbReference>
<feature type="transmembrane region" description="Helical" evidence="9">
    <location>
        <begin position="131"/>
        <end position="150"/>
    </location>
</feature>
<dbReference type="AlphaFoldDB" id="A0AAE3YIE8"/>
<dbReference type="Proteomes" id="UP001247307">
    <property type="component" value="Unassembled WGS sequence"/>
</dbReference>
<feature type="transmembrane region" description="Helical" evidence="9">
    <location>
        <begin position="56"/>
        <end position="78"/>
    </location>
</feature>
<evidence type="ECO:0000259" key="10">
    <source>
        <dbReference type="PROSITE" id="PS51371"/>
    </source>
</evidence>
<dbReference type="PROSITE" id="PS51846">
    <property type="entry name" value="CNNM"/>
    <property type="match status" value="1"/>
</dbReference>
<dbReference type="InterPro" id="IPR051676">
    <property type="entry name" value="UPF0053_domain"/>
</dbReference>
<dbReference type="CDD" id="cd04590">
    <property type="entry name" value="CBS_pair_CorC_HlyC_assoc"/>
    <property type="match status" value="1"/>
</dbReference>
<protein>
    <submittedName>
        <fullName evidence="12">CBS domain containing-hemolysin-like protein</fullName>
    </submittedName>
</protein>
<evidence type="ECO:0000256" key="3">
    <source>
        <dbReference type="ARBA" id="ARBA00022692"/>
    </source>
</evidence>
<keyword evidence="13" id="KW-1185">Reference proteome</keyword>
<dbReference type="PROSITE" id="PS51371">
    <property type="entry name" value="CBS"/>
    <property type="match status" value="1"/>
</dbReference>
<evidence type="ECO:0000259" key="11">
    <source>
        <dbReference type="PROSITE" id="PS51846"/>
    </source>
</evidence>
<evidence type="ECO:0000313" key="12">
    <source>
        <dbReference type="EMBL" id="MDR6892744.1"/>
    </source>
</evidence>
<evidence type="ECO:0000256" key="7">
    <source>
        <dbReference type="PROSITE-ProRule" id="PRU00703"/>
    </source>
</evidence>
<gene>
    <name evidence="12" type="ORF">J2S35_001684</name>
</gene>
<evidence type="ECO:0000313" key="13">
    <source>
        <dbReference type="Proteomes" id="UP001247307"/>
    </source>
</evidence>
<dbReference type="InterPro" id="IPR046342">
    <property type="entry name" value="CBS_dom_sf"/>
</dbReference>
<dbReference type="SUPFAM" id="SSF54631">
    <property type="entry name" value="CBS-domain pair"/>
    <property type="match status" value="1"/>
</dbReference>
<evidence type="ECO:0000256" key="5">
    <source>
        <dbReference type="ARBA" id="ARBA00022989"/>
    </source>
</evidence>
<keyword evidence="2" id="KW-1003">Cell membrane</keyword>
<dbReference type="InterPro" id="IPR044751">
    <property type="entry name" value="Ion_transp-like_CBS"/>
</dbReference>
<evidence type="ECO:0000256" key="6">
    <source>
        <dbReference type="ARBA" id="ARBA00023136"/>
    </source>
</evidence>
<evidence type="ECO:0000256" key="1">
    <source>
        <dbReference type="ARBA" id="ARBA00004651"/>
    </source>
</evidence>
<dbReference type="InterPro" id="IPR002550">
    <property type="entry name" value="CNNM"/>
</dbReference>
<dbReference type="Gene3D" id="3.10.580.10">
    <property type="entry name" value="CBS-domain"/>
    <property type="match status" value="1"/>
</dbReference>
<reference evidence="12" key="1">
    <citation type="submission" date="2023-07" db="EMBL/GenBank/DDBJ databases">
        <title>Sequencing the genomes of 1000 actinobacteria strains.</title>
        <authorList>
            <person name="Klenk H.-P."/>
        </authorList>
    </citation>
    <scope>NUCLEOTIDE SEQUENCE</scope>
    <source>
        <strain evidence="12">DSM 13988</strain>
    </source>
</reference>
<proteinExistence type="predicted"/>
<keyword evidence="4" id="KW-0677">Repeat</keyword>
<name>A0AAE3YIE8_9MICC</name>
<dbReference type="InterPro" id="IPR000644">
    <property type="entry name" value="CBS_dom"/>
</dbReference>
<feature type="transmembrane region" description="Helical" evidence="9">
    <location>
        <begin position="6"/>
        <end position="27"/>
    </location>
</feature>
<keyword evidence="7" id="KW-0129">CBS domain</keyword>
<dbReference type="PANTHER" id="PTHR43099">
    <property type="entry name" value="UPF0053 PROTEIN YRKA"/>
    <property type="match status" value="1"/>
</dbReference>